<proteinExistence type="predicted"/>
<dbReference type="SUPFAM" id="SSF53098">
    <property type="entry name" value="Ribonuclease H-like"/>
    <property type="match status" value="1"/>
</dbReference>
<dbReference type="InterPro" id="IPR012337">
    <property type="entry name" value="RNaseH-like_sf"/>
</dbReference>
<comment type="caution">
    <text evidence="3">The sequence shown here is derived from an EMBL/GenBank/DDBJ whole genome shotgun (WGS) entry which is preliminary data.</text>
</comment>
<accession>A0A371FBX4</accession>
<name>A0A371FBX4_MUCPR</name>
<dbReference type="Gene3D" id="3.30.420.10">
    <property type="entry name" value="Ribonuclease H-like superfamily/Ribonuclease H"/>
    <property type="match status" value="1"/>
</dbReference>
<dbReference type="GO" id="GO:0015074">
    <property type="term" value="P:DNA integration"/>
    <property type="evidence" value="ECO:0007669"/>
    <property type="project" value="InterPro"/>
</dbReference>
<reference evidence="3" key="1">
    <citation type="submission" date="2018-05" db="EMBL/GenBank/DDBJ databases">
        <title>Draft genome of Mucuna pruriens seed.</title>
        <authorList>
            <person name="Nnadi N.E."/>
            <person name="Vos R."/>
            <person name="Hasami M.H."/>
            <person name="Devisetty U.K."/>
            <person name="Aguiy J.C."/>
        </authorList>
    </citation>
    <scope>NUCLEOTIDE SEQUENCE [LARGE SCALE GENOMIC DNA]</scope>
    <source>
        <strain evidence="3">JCA_2017</strain>
    </source>
</reference>
<protein>
    <submittedName>
        <fullName evidence="3">Pol</fullName>
    </submittedName>
</protein>
<dbReference type="Proteomes" id="UP000257109">
    <property type="component" value="Unassembled WGS sequence"/>
</dbReference>
<dbReference type="Pfam" id="PF17921">
    <property type="entry name" value="Integrase_H2C2"/>
    <property type="match status" value="1"/>
</dbReference>
<dbReference type="AlphaFoldDB" id="A0A371FBX4"/>
<dbReference type="PANTHER" id="PTHR48475">
    <property type="entry name" value="RIBONUCLEASE H"/>
    <property type="match status" value="1"/>
</dbReference>
<sequence length="336" mass="39357">MEEIHEGTFDTHTIGHALARKILRARYYWTKMESDCCQHIRRCTKCQVYANNIHMASFELHNLVSLWPFTVWGLDMIGPIEPKASNGHRFILRNGQVHQKRHHMPIWPPSHIITDNRTNLNNKMMVELCEQFKIKYHNSTPYRPRMNGVVEVANKNIKKIVQKMEVTYKAWHDMLPYPLHRYRTSTGETPYSLIPSLRVLAEVDLSDVEWAQSWLDQLNLIEEKRLRALCHGQLYQRRIKHTFDRKVRLRWFKEGNLVLRKLLPNDRDPRGNWNPNYEGPYIVKCTFFGGALILVDPKGKNSNMQSTLTRSNCSILESPTREESKGPTLKSLGGRS</sequence>
<dbReference type="InterPro" id="IPR041588">
    <property type="entry name" value="Integrase_H2C2"/>
</dbReference>
<organism evidence="3 4">
    <name type="scientific">Mucuna pruriens</name>
    <name type="common">Velvet bean</name>
    <name type="synonym">Dolichos pruriens</name>
    <dbReference type="NCBI Taxonomy" id="157652"/>
    <lineage>
        <taxon>Eukaryota</taxon>
        <taxon>Viridiplantae</taxon>
        <taxon>Streptophyta</taxon>
        <taxon>Embryophyta</taxon>
        <taxon>Tracheophyta</taxon>
        <taxon>Spermatophyta</taxon>
        <taxon>Magnoliopsida</taxon>
        <taxon>eudicotyledons</taxon>
        <taxon>Gunneridae</taxon>
        <taxon>Pentapetalae</taxon>
        <taxon>rosids</taxon>
        <taxon>fabids</taxon>
        <taxon>Fabales</taxon>
        <taxon>Fabaceae</taxon>
        <taxon>Papilionoideae</taxon>
        <taxon>50 kb inversion clade</taxon>
        <taxon>NPAAA clade</taxon>
        <taxon>indigoferoid/millettioid clade</taxon>
        <taxon>Phaseoleae</taxon>
        <taxon>Mucuna</taxon>
    </lineage>
</organism>
<feature type="domain" description="Integrase catalytic" evidence="2">
    <location>
        <begin position="109"/>
        <end position="203"/>
    </location>
</feature>
<gene>
    <name evidence="3" type="primary">pol</name>
    <name evidence="3" type="ORF">CR513_44279</name>
</gene>
<dbReference type="PANTHER" id="PTHR48475:SF1">
    <property type="entry name" value="RNASE H TYPE-1 DOMAIN-CONTAINING PROTEIN"/>
    <property type="match status" value="1"/>
</dbReference>
<dbReference type="OrthoDB" id="101614at2759"/>
<dbReference type="PROSITE" id="PS50994">
    <property type="entry name" value="INTEGRASE"/>
    <property type="match status" value="1"/>
</dbReference>
<dbReference type="EMBL" id="QJKJ01009722">
    <property type="protein sequence ID" value="RDX75796.1"/>
    <property type="molecule type" value="Genomic_DNA"/>
</dbReference>
<dbReference type="InterPro" id="IPR036397">
    <property type="entry name" value="RNaseH_sf"/>
</dbReference>
<dbReference type="GO" id="GO:0003676">
    <property type="term" value="F:nucleic acid binding"/>
    <property type="evidence" value="ECO:0007669"/>
    <property type="project" value="InterPro"/>
</dbReference>
<evidence type="ECO:0000259" key="2">
    <source>
        <dbReference type="PROSITE" id="PS50994"/>
    </source>
</evidence>
<evidence type="ECO:0000256" key="1">
    <source>
        <dbReference type="SAM" id="MobiDB-lite"/>
    </source>
</evidence>
<feature type="non-terminal residue" evidence="3">
    <location>
        <position position="1"/>
    </location>
</feature>
<evidence type="ECO:0000313" key="3">
    <source>
        <dbReference type="EMBL" id="RDX75796.1"/>
    </source>
</evidence>
<evidence type="ECO:0000313" key="4">
    <source>
        <dbReference type="Proteomes" id="UP000257109"/>
    </source>
</evidence>
<dbReference type="InterPro" id="IPR001584">
    <property type="entry name" value="Integrase_cat-core"/>
</dbReference>
<keyword evidence="4" id="KW-1185">Reference proteome</keyword>
<feature type="region of interest" description="Disordered" evidence="1">
    <location>
        <begin position="301"/>
        <end position="336"/>
    </location>
</feature>
<feature type="compositionally biased region" description="Polar residues" evidence="1">
    <location>
        <begin position="301"/>
        <end position="317"/>
    </location>
</feature>
<dbReference type="Gene3D" id="1.10.340.70">
    <property type="match status" value="1"/>
</dbReference>